<feature type="compositionally biased region" description="Polar residues" evidence="1">
    <location>
        <begin position="192"/>
        <end position="202"/>
    </location>
</feature>
<evidence type="ECO:0000313" key="2">
    <source>
        <dbReference type="Proteomes" id="UP000515131"/>
    </source>
</evidence>
<feature type="compositionally biased region" description="Basic and acidic residues" evidence="1">
    <location>
        <begin position="147"/>
        <end position="156"/>
    </location>
</feature>
<feature type="compositionally biased region" description="Acidic residues" evidence="1">
    <location>
        <begin position="227"/>
        <end position="244"/>
    </location>
</feature>
<feature type="compositionally biased region" description="Basic and acidic residues" evidence="1">
    <location>
        <begin position="26"/>
        <end position="42"/>
    </location>
</feature>
<feature type="compositionally biased region" description="Basic and acidic residues" evidence="1">
    <location>
        <begin position="60"/>
        <end position="87"/>
    </location>
</feature>
<proteinExistence type="predicted"/>
<name>A0A6P6HQN4_PUMCO</name>
<evidence type="ECO:0000256" key="1">
    <source>
        <dbReference type="SAM" id="MobiDB-lite"/>
    </source>
</evidence>
<organism evidence="2 3">
    <name type="scientific">Puma concolor</name>
    <name type="common">Mountain lion</name>
    <name type="synonym">Felis concolor</name>
    <dbReference type="NCBI Taxonomy" id="9696"/>
    <lineage>
        <taxon>Eukaryota</taxon>
        <taxon>Metazoa</taxon>
        <taxon>Chordata</taxon>
        <taxon>Craniata</taxon>
        <taxon>Vertebrata</taxon>
        <taxon>Euteleostomi</taxon>
        <taxon>Mammalia</taxon>
        <taxon>Eutheria</taxon>
        <taxon>Laurasiatheria</taxon>
        <taxon>Carnivora</taxon>
        <taxon>Feliformia</taxon>
        <taxon>Felidae</taxon>
        <taxon>Felinae</taxon>
        <taxon>Puma</taxon>
    </lineage>
</organism>
<feature type="region of interest" description="Disordered" evidence="1">
    <location>
        <begin position="17"/>
        <end position="244"/>
    </location>
</feature>
<dbReference type="CTD" id="151987"/>
<sequence>MVLCFLEIHQVTLNVPMTTNGLPESADSKESNLQQNEDKNHSDSVTAESEGSSVSPIKNKHPDEDSVEAEGHEVKRLRFDKESDVRETASQTSSSEISSVMVEETETSSSSQDKDKESSCTRQHCTEEDEEEDEEEEEESFMTSREMIPERKNQEKESDDALTVNEETSEENNQMEESDLTQAEKDLHSEGSENTGPVSSGSECHETEELVGSNSSKTGEILSESSMENDEEATEVTDEPMEQD</sequence>
<evidence type="ECO:0000313" key="3">
    <source>
        <dbReference type="RefSeq" id="XP_025777573.1"/>
    </source>
</evidence>
<feature type="compositionally biased region" description="Polar residues" evidence="1">
    <location>
        <begin position="212"/>
        <end position="226"/>
    </location>
</feature>
<feature type="compositionally biased region" description="Acidic residues" evidence="1">
    <location>
        <begin position="127"/>
        <end position="140"/>
    </location>
</feature>
<accession>A0A6P6HQN4</accession>
<dbReference type="RefSeq" id="XP_025777573.1">
    <property type="nucleotide sequence ID" value="XM_025921788.1"/>
</dbReference>
<reference evidence="3" key="1">
    <citation type="submission" date="2025-08" db="UniProtKB">
        <authorList>
            <consortium name="RefSeq"/>
        </authorList>
    </citation>
    <scope>IDENTIFICATION</scope>
    <source>
        <tissue evidence="3">Blood</tissue>
    </source>
</reference>
<dbReference type="AlphaFoldDB" id="A0A6P6HQN4"/>
<dbReference type="Proteomes" id="UP000515131">
    <property type="component" value="Unplaced"/>
</dbReference>
<keyword evidence="2" id="KW-1185">Reference proteome</keyword>
<dbReference type="GeneID" id="112858388"/>
<feature type="compositionally biased region" description="Basic and acidic residues" evidence="1">
    <location>
        <begin position="182"/>
        <end position="191"/>
    </location>
</feature>
<feature type="compositionally biased region" description="Polar residues" evidence="1">
    <location>
        <begin position="43"/>
        <end position="56"/>
    </location>
</feature>
<dbReference type="KEGG" id="pcoo:112858388"/>
<feature type="compositionally biased region" description="Acidic residues" evidence="1">
    <location>
        <begin position="167"/>
        <end position="179"/>
    </location>
</feature>
<protein>
    <submittedName>
        <fullName evidence="3">Serine/threonine-protein phosphatase 4 regulatory subunit 2</fullName>
    </submittedName>
</protein>
<gene>
    <name evidence="3" type="primary">PPP4R2</name>
</gene>
<feature type="compositionally biased region" description="Low complexity" evidence="1">
    <location>
        <begin position="88"/>
        <end position="111"/>
    </location>
</feature>